<organism evidence="1 2">
    <name type="scientific">Steinernema carpocapsae</name>
    <name type="common">Entomopathogenic nematode</name>
    <dbReference type="NCBI Taxonomy" id="34508"/>
    <lineage>
        <taxon>Eukaryota</taxon>
        <taxon>Metazoa</taxon>
        <taxon>Ecdysozoa</taxon>
        <taxon>Nematoda</taxon>
        <taxon>Chromadorea</taxon>
        <taxon>Rhabditida</taxon>
        <taxon>Tylenchina</taxon>
        <taxon>Panagrolaimomorpha</taxon>
        <taxon>Strongyloidoidea</taxon>
        <taxon>Steinernematidae</taxon>
        <taxon>Steinernema</taxon>
    </lineage>
</organism>
<dbReference type="Proteomes" id="UP000298663">
    <property type="component" value="Unassembled WGS sequence"/>
</dbReference>
<gene>
    <name evidence="1" type="ORF">L596_000298</name>
</gene>
<evidence type="ECO:0000313" key="1">
    <source>
        <dbReference type="EMBL" id="TMS32468.1"/>
    </source>
</evidence>
<evidence type="ECO:0000313" key="2">
    <source>
        <dbReference type="Proteomes" id="UP000298663"/>
    </source>
</evidence>
<keyword evidence="2" id="KW-1185">Reference proteome</keyword>
<reference evidence="1 2" key="1">
    <citation type="journal article" date="2015" name="Genome Biol.">
        <title>Comparative genomics of Steinernema reveals deeply conserved gene regulatory networks.</title>
        <authorList>
            <person name="Dillman A.R."/>
            <person name="Macchietto M."/>
            <person name="Porter C.F."/>
            <person name="Rogers A."/>
            <person name="Williams B."/>
            <person name="Antoshechkin I."/>
            <person name="Lee M.M."/>
            <person name="Goodwin Z."/>
            <person name="Lu X."/>
            <person name="Lewis E.E."/>
            <person name="Goodrich-Blair H."/>
            <person name="Stock S.P."/>
            <person name="Adams B.J."/>
            <person name="Sternberg P.W."/>
            <person name="Mortazavi A."/>
        </authorList>
    </citation>
    <scope>NUCLEOTIDE SEQUENCE [LARGE SCALE GENOMIC DNA]</scope>
    <source>
        <strain evidence="1 2">ALL</strain>
    </source>
</reference>
<comment type="caution">
    <text evidence="1">The sequence shown here is derived from an EMBL/GenBank/DDBJ whole genome shotgun (WGS) entry which is preliminary data.</text>
</comment>
<dbReference type="AlphaFoldDB" id="A0A4U8ULY6"/>
<protein>
    <submittedName>
        <fullName evidence="1">Uncharacterized protein</fullName>
    </submittedName>
</protein>
<sequence length="70" mass="8068">MLPTVILILSGFNKWVLPSQSNPSFISETRRQFNFYSRQTCLYALSPYYGPCDITHFFLLAMACSIIVQQ</sequence>
<reference evidence="1 2" key="2">
    <citation type="journal article" date="2019" name="G3 (Bethesda)">
        <title>Hybrid Assembly of the Genome of the Entomopathogenic Nematode Steinernema carpocapsae Identifies the X-Chromosome.</title>
        <authorList>
            <person name="Serra L."/>
            <person name="Macchietto M."/>
            <person name="Macias-Munoz A."/>
            <person name="McGill C.J."/>
            <person name="Rodriguez I.M."/>
            <person name="Rodriguez B."/>
            <person name="Murad R."/>
            <person name="Mortazavi A."/>
        </authorList>
    </citation>
    <scope>NUCLEOTIDE SEQUENCE [LARGE SCALE GENOMIC DNA]</scope>
    <source>
        <strain evidence="1 2">ALL</strain>
    </source>
</reference>
<proteinExistence type="predicted"/>
<name>A0A4U8ULY6_STECR</name>
<accession>A0A4U8ULY6</accession>
<dbReference type="EMBL" id="AZBU02000001">
    <property type="protein sequence ID" value="TMS32468.1"/>
    <property type="molecule type" value="Genomic_DNA"/>
</dbReference>